<dbReference type="EMBL" id="AP027732">
    <property type="protein sequence ID" value="BDZ51591.1"/>
    <property type="molecule type" value="Genomic_DNA"/>
</dbReference>
<feature type="compositionally biased region" description="Basic and acidic residues" evidence="1">
    <location>
        <begin position="8"/>
        <end position="26"/>
    </location>
</feature>
<organism evidence="2 3">
    <name type="scientific">Frondihabitans sucicola</name>
    <dbReference type="NCBI Taxonomy" id="1268041"/>
    <lineage>
        <taxon>Bacteria</taxon>
        <taxon>Bacillati</taxon>
        <taxon>Actinomycetota</taxon>
        <taxon>Actinomycetes</taxon>
        <taxon>Micrococcales</taxon>
        <taxon>Microbacteriaceae</taxon>
        <taxon>Frondihabitans</taxon>
    </lineage>
</organism>
<name>A0ABN6Y3D5_9MICO</name>
<keyword evidence="3" id="KW-1185">Reference proteome</keyword>
<dbReference type="Proteomes" id="UP001321486">
    <property type="component" value="Chromosome"/>
</dbReference>
<evidence type="ECO:0000313" key="2">
    <source>
        <dbReference type="EMBL" id="BDZ51591.1"/>
    </source>
</evidence>
<proteinExistence type="predicted"/>
<feature type="region of interest" description="Disordered" evidence="1">
    <location>
        <begin position="1"/>
        <end position="27"/>
    </location>
</feature>
<reference evidence="3" key="1">
    <citation type="journal article" date="2019" name="Int. J. Syst. Evol. Microbiol.">
        <title>The Global Catalogue of Microorganisms (GCM) 10K type strain sequencing project: providing services to taxonomists for standard genome sequencing and annotation.</title>
        <authorList>
            <consortium name="The Broad Institute Genomics Platform"/>
            <consortium name="The Broad Institute Genome Sequencing Center for Infectious Disease"/>
            <person name="Wu L."/>
            <person name="Ma J."/>
        </authorList>
    </citation>
    <scope>NUCLEOTIDE SEQUENCE [LARGE SCALE GENOMIC DNA]</scope>
    <source>
        <strain evidence="3">NBRC 108728</strain>
    </source>
</reference>
<accession>A0ABN6Y3D5</accession>
<gene>
    <name evidence="2" type="ORF">GCM10025867_38320</name>
</gene>
<evidence type="ECO:0000256" key="1">
    <source>
        <dbReference type="SAM" id="MobiDB-lite"/>
    </source>
</evidence>
<evidence type="ECO:0000313" key="3">
    <source>
        <dbReference type="Proteomes" id="UP001321486"/>
    </source>
</evidence>
<protein>
    <submittedName>
        <fullName evidence="2">Uncharacterized protein</fullName>
    </submittedName>
</protein>
<sequence length="84" mass="9289">MAETTAGELRHGDAERRDERRQREGDLVADSPVECLSTVVFDSDEKSMVEPEAIMASVRSRISRLSMPLRKIAIVRAAICSSPT</sequence>